<dbReference type="GO" id="GO:0005793">
    <property type="term" value="C:endoplasmic reticulum-Golgi intermediate compartment"/>
    <property type="evidence" value="ECO:0007669"/>
    <property type="project" value="TreeGrafter"/>
</dbReference>
<evidence type="ECO:0000256" key="7">
    <source>
        <dbReference type="SAM" id="SignalP"/>
    </source>
</evidence>
<dbReference type="InterPro" id="IPR013320">
    <property type="entry name" value="ConA-like_dom_sf"/>
</dbReference>
<feature type="domain" description="L-type lectin-like" evidence="8">
    <location>
        <begin position="30"/>
        <end position="255"/>
    </location>
</feature>
<accession>A0A642URB2</accession>
<evidence type="ECO:0000256" key="4">
    <source>
        <dbReference type="ARBA" id="ARBA00022989"/>
    </source>
</evidence>
<evidence type="ECO:0000313" key="9">
    <source>
        <dbReference type="EMBL" id="KAA8903829.1"/>
    </source>
</evidence>
<dbReference type="Proteomes" id="UP000761534">
    <property type="component" value="Unassembled WGS sequence"/>
</dbReference>
<dbReference type="PROSITE" id="PS51328">
    <property type="entry name" value="L_LECTIN_LIKE"/>
    <property type="match status" value="1"/>
</dbReference>
<evidence type="ECO:0000256" key="5">
    <source>
        <dbReference type="ARBA" id="ARBA00023136"/>
    </source>
</evidence>
<evidence type="ECO:0000256" key="2">
    <source>
        <dbReference type="ARBA" id="ARBA00022692"/>
    </source>
</evidence>
<evidence type="ECO:0000256" key="1">
    <source>
        <dbReference type="ARBA" id="ARBA00004479"/>
    </source>
</evidence>
<keyword evidence="3 7" id="KW-0732">Signal</keyword>
<keyword evidence="10" id="KW-1185">Reference proteome</keyword>
<dbReference type="PANTHER" id="PTHR12223:SF45">
    <property type="entry name" value="RE50040P"/>
    <property type="match status" value="1"/>
</dbReference>
<gene>
    <name evidence="9" type="ORF">TRICI_005640</name>
</gene>
<dbReference type="PANTHER" id="PTHR12223">
    <property type="entry name" value="VESICULAR MANNOSE-BINDING LECTIN"/>
    <property type="match status" value="1"/>
</dbReference>
<dbReference type="GO" id="GO:0000139">
    <property type="term" value="C:Golgi membrane"/>
    <property type="evidence" value="ECO:0007669"/>
    <property type="project" value="TreeGrafter"/>
</dbReference>
<evidence type="ECO:0000259" key="8">
    <source>
        <dbReference type="PROSITE" id="PS51328"/>
    </source>
</evidence>
<dbReference type="GO" id="GO:0005537">
    <property type="term" value="F:D-mannose binding"/>
    <property type="evidence" value="ECO:0007669"/>
    <property type="project" value="TreeGrafter"/>
</dbReference>
<dbReference type="Gene3D" id="2.60.120.200">
    <property type="match status" value="1"/>
</dbReference>
<dbReference type="OrthoDB" id="270293at2759"/>
<dbReference type="InterPro" id="IPR051136">
    <property type="entry name" value="Intracellular_Lectin-GPT"/>
</dbReference>
<dbReference type="InterPro" id="IPR005052">
    <property type="entry name" value="Lectin_leg"/>
</dbReference>
<keyword evidence="2 6" id="KW-0812">Transmembrane</keyword>
<reference evidence="9" key="1">
    <citation type="journal article" date="2019" name="G3 (Bethesda)">
        <title>Genome Assemblies of Two Rare Opportunistic Yeast Pathogens: Diutina rugosa (syn. Candida rugosa) and Trichomonascus ciferrii (syn. Candida ciferrii).</title>
        <authorList>
            <person name="Mixao V."/>
            <person name="Saus E."/>
            <person name="Hansen A.P."/>
            <person name="Lass-Florl C."/>
            <person name="Gabaldon T."/>
        </authorList>
    </citation>
    <scope>NUCLEOTIDE SEQUENCE</scope>
    <source>
        <strain evidence="9">CBS 4856</strain>
    </source>
</reference>
<comment type="caution">
    <text evidence="9">The sequence shown here is derived from an EMBL/GenBank/DDBJ whole genome shotgun (WGS) entry which is preliminary data.</text>
</comment>
<evidence type="ECO:0000256" key="3">
    <source>
        <dbReference type="ARBA" id="ARBA00022729"/>
    </source>
</evidence>
<name>A0A642URB2_9ASCO</name>
<organism evidence="9 10">
    <name type="scientific">Trichomonascus ciferrii</name>
    <dbReference type="NCBI Taxonomy" id="44093"/>
    <lineage>
        <taxon>Eukaryota</taxon>
        <taxon>Fungi</taxon>
        <taxon>Dikarya</taxon>
        <taxon>Ascomycota</taxon>
        <taxon>Saccharomycotina</taxon>
        <taxon>Dipodascomycetes</taxon>
        <taxon>Dipodascales</taxon>
        <taxon>Trichomonascaceae</taxon>
        <taxon>Trichomonascus</taxon>
        <taxon>Trichomonascus ciferrii complex</taxon>
    </lineage>
</organism>
<sequence>MWRAAVTVGLMLGLCAAAVAFEEASNPFGRVQSGMLNIEQPYVDKSLTNRYYDYGGDTMIRNDRYIRLTPDKQDKRGSFFSKVPLIPGSFQVEFEFRIHGQGSSIYGDGMAFWLLDRAPNEGPVFGVEDKFNGLGVFFDTYKNDRPGRAFPYVMAMLGDGRSSYDNEHDGAANEIAGCSARGLHNSDRNARARFTFVKDGFMALELNYKSKGVWETCFHTTDVPGLPVPSYMGFSAQTGELSESHDIISAQVYQLTQPPTSFAQYDELVNGRKPAVTADGKGSSGGGGGGFGAWLWWLVKSVFYLLLVAGVAYLAFTLYRAHKRKNRDGYIL</sequence>
<proteinExistence type="predicted"/>
<dbReference type="GO" id="GO:0006888">
    <property type="term" value="P:endoplasmic reticulum to Golgi vesicle-mediated transport"/>
    <property type="evidence" value="ECO:0007669"/>
    <property type="project" value="TreeGrafter"/>
</dbReference>
<dbReference type="GO" id="GO:0005789">
    <property type="term" value="C:endoplasmic reticulum membrane"/>
    <property type="evidence" value="ECO:0007669"/>
    <property type="project" value="TreeGrafter"/>
</dbReference>
<feature type="signal peptide" evidence="7">
    <location>
        <begin position="1"/>
        <end position="20"/>
    </location>
</feature>
<evidence type="ECO:0000256" key="6">
    <source>
        <dbReference type="SAM" id="Phobius"/>
    </source>
</evidence>
<keyword evidence="4 6" id="KW-1133">Transmembrane helix</keyword>
<feature type="transmembrane region" description="Helical" evidence="6">
    <location>
        <begin position="294"/>
        <end position="319"/>
    </location>
</feature>
<dbReference type="CDD" id="cd07308">
    <property type="entry name" value="lectin_leg-like"/>
    <property type="match status" value="1"/>
</dbReference>
<dbReference type="GO" id="GO:0030134">
    <property type="term" value="C:COPII-coated ER to Golgi transport vesicle"/>
    <property type="evidence" value="ECO:0007669"/>
    <property type="project" value="TreeGrafter"/>
</dbReference>
<protein>
    <recommendedName>
        <fullName evidence="8">L-type lectin-like domain-containing protein</fullName>
    </recommendedName>
</protein>
<dbReference type="Pfam" id="PF03388">
    <property type="entry name" value="Lectin_leg-like"/>
    <property type="match status" value="1"/>
</dbReference>
<feature type="chain" id="PRO_5025058808" description="L-type lectin-like domain-containing protein" evidence="7">
    <location>
        <begin position="21"/>
        <end position="332"/>
    </location>
</feature>
<keyword evidence="5 6" id="KW-0472">Membrane</keyword>
<dbReference type="EMBL" id="SWFS01000438">
    <property type="protein sequence ID" value="KAA8903829.1"/>
    <property type="molecule type" value="Genomic_DNA"/>
</dbReference>
<comment type="subcellular location">
    <subcellularLocation>
        <location evidence="1">Membrane</location>
        <topology evidence="1">Single-pass type I membrane protein</topology>
    </subcellularLocation>
</comment>
<evidence type="ECO:0000313" key="10">
    <source>
        <dbReference type="Proteomes" id="UP000761534"/>
    </source>
</evidence>
<dbReference type="VEuPathDB" id="FungiDB:TRICI_005640"/>
<dbReference type="SUPFAM" id="SSF49899">
    <property type="entry name" value="Concanavalin A-like lectins/glucanases"/>
    <property type="match status" value="1"/>
</dbReference>
<dbReference type="AlphaFoldDB" id="A0A642URB2"/>